<keyword evidence="2" id="KW-1185">Reference proteome</keyword>
<dbReference type="OrthoDB" id="8139804at2"/>
<gene>
    <name evidence="1" type="ORF">A4A58_22750</name>
</gene>
<name>A0A161R5G8_9BRAD</name>
<sequence>MDFQSADASVVKSIRQRDLLNCWLRLYASQQALPDVTDYRPERMDEERPDLVDYIVDHSTAPPRLIIDSNGTRMASAYGTTGKGRYLDDYLGPILGPVVLPAYHECIARELPTYTVSMINDVNGRVVAYERMLMPFSSGDGVTHIIASLKTISEDGGFEIKNLMRGHHSVPVPKLRAVIDRSLSYRAPHRLAAGDVVEID</sequence>
<protein>
    <recommendedName>
        <fullName evidence="3">PAS domain-containing protein</fullName>
    </recommendedName>
</protein>
<evidence type="ECO:0000313" key="2">
    <source>
        <dbReference type="Proteomes" id="UP000076574"/>
    </source>
</evidence>
<dbReference type="EMBL" id="LVYV01000004">
    <property type="protein sequence ID" value="KZD24421.1"/>
    <property type="molecule type" value="Genomic_DNA"/>
</dbReference>
<dbReference type="Proteomes" id="UP000076574">
    <property type="component" value="Unassembled WGS sequence"/>
</dbReference>
<evidence type="ECO:0000313" key="1">
    <source>
        <dbReference type="EMBL" id="KZD24421.1"/>
    </source>
</evidence>
<evidence type="ECO:0008006" key="3">
    <source>
        <dbReference type="Google" id="ProtNLM"/>
    </source>
</evidence>
<reference evidence="1 2" key="1">
    <citation type="submission" date="2016-03" db="EMBL/GenBank/DDBJ databases">
        <title>Microsymbionts genomes from the relict species Vavilovia formosa (Stev.) Fed.</title>
        <authorList>
            <person name="Kopat V."/>
            <person name="Chirak E."/>
            <person name="Kimeklis A."/>
            <person name="Andronov E."/>
        </authorList>
    </citation>
    <scope>NUCLEOTIDE SEQUENCE [LARGE SCALE GENOMIC DNA]</scope>
    <source>
        <strain evidence="1 2">Vaf07</strain>
    </source>
</reference>
<organism evidence="1 2">
    <name type="scientific">Tardiphaga robiniae</name>
    <dbReference type="NCBI Taxonomy" id="943830"/>
    <lineage>
        <taxon>Bacteria</taxon>
        <taxon>Pseudomonadati</taxon>
        <taxon>Pseudomonadota</taxon>
        <taxon>Alphaproteobacteria</taxon>
        <taxon>Hyphomicrobiales</taxon>
        <taxon>Nitrobacteraceae</taxon>
        <taxon>Tardiphaga</taxon>
    </lineage>
</organism>
<dbReference type="AlphaFoldDB" id="A0A161R5G8"/>
<accession>A0A161R5G8</accession>
<proteinExistence type="predicted"/>
<comment type="caution">
    <text evidence="1">The sequence shown here is derived from an EMBL/GenBank/DDBJ whole genome shotgun (WGS) entry which is preliminary data.</text>
</comment>